<keyword evidence="1" id="KW-0285">Flavoprotein</keyword>
<keyword evidence="4" id="KW-1185">Reference proteome</keyword>
<proteinExistence type="predicted"/>
<dbReference type="Gene3D" id="3.40.30.120">
    <property type="match status" value="1"/>
</dbReference>
<dbReference type="PANTHER" id="PTHR43004">
    <property type="entry name" value="TRK SYSTEM POTASSIUM UPTAKE PROTEIN"/>
    <property type="match status" value="1"/>
</dbReference>
<sequence>MALIPDTFSTLDLIPGDKVEFLLLIAPVKESYDLACKAFKAAEKCKIALKVCIIWPHDSSTTSTLSGSGTNLQPWTNYVDVQEVDKGGTSPSRSPSWWGMCGLSSNGIVLVRPDDHIAWTTESHNVNEDSATVLERVEGIHTELLAQETVYTIEISESKKEAVDVGDQSSEYMRADSEIRQDTRKEDEYANTVAFFKRAALAVTYTENKLQGIRLKQNDIIENQNIIPDNMEMVHNVYKILMEIHKTTLERRMDACTQYLDDRMLEVKNHATKGVNFLDEKISLDKNSLTTTMSEEVIKGEKQ</sequence>
<gene>
    <name evidence="3" type="ORF">KSP40_PGU004976</name>
</gene>
<dbReference type="Proteomes" id="UP001412067">
    <property type="component" value="Unassembled WGS sequence"/>
</dbReference>
<evidence type="ECO:0000313" key="4">
    <source>
        <dbReference type="Proteomes" id="UP001412067"/>
    </source>
</evidence>
<dbReference type="PANTHER" id="PTHR43004:SF6">
    <property type="entry name" value="FAD_NAD(P)-BINDING OXIDOREDUCTASE FAMILY PROTEIN"/>
    <property type="match status" value="1"/>
</dbReference>
<reference evidence="3 4" key="1">
    <citation type="journal article" date="2022" name="Nat. Plants">
        <title>Genomes of leafy and leafless Platanthera orchids illuminate the evolution of mycoheterotrophy.</title>
        <authorList>
            <person name="Li M.H."/>
            <person name="Liu K.W."/>
            <person name="Li Z."/>
            <person name="Lu H.C."/>
            <person name="Ye Q.L."/>
            <person name="Zhang D."/>
            <person name="Wang J.Y."/>
            <person name="Li Y.F."/>
            <person name="Zhong Z.M."/>
            <person name="Liu X."/>
            <person name="Yu X."/>
            <person name="Liu D.K."/>
            <person name="Tu X.D."/>
            <person name="Liu B."/>
            <person name="Hao Y."/>
            <person name="Liao X.Y."/>
            <person name="Jiang Y.T."/>
            <person name="Sun W.H."/>
            <person name="Chen J."/>
            <person name="Chen Y.Q."/>
            <person name="Ai Y."/>
            <person name="Zhai J.W."/>
            <person name="Wu S.S."/>
            <person name="Zhou Z."/>
            <person name="Hsiao Y.Y."/>
            <person name="Wu W.L."/>
            <person name="Chen Y.Y."/>
            <person name="Lin Y.F."/>
            <person name="Hsu J.L."/>
            <person name="Li C.Y."/>
            <person name="Wang Z.W."/>
            <person name="Zhao X."/>
            <person name="Zhong W.Y."/>
            <person name="Ma X.K."/>
            <person name="Ma L."/>
            <person name="Huang J."/>
            <person name="Chen G.Z."/>
            <person name="Huang M.Z."/>
            <person name="Huang L."/>
            <person name="Peng D.H."/>
            <person name="Luo Y.B."/>
            <person name="Zou S.Q."/>
            <person name="Chen S.P."/>
            <person name="Lan S."/>
            <person name="Tsai W.C."/>
            <person name="Van de Peer Y."/>
            <person name="Liu Z.J."/>
        </authorList>
    </citation>
    <scope>NUCLEOTIDE SEQUENCE [LARGE SCALE GENOMIC DNA]</scope>
    <source>
        <strain evidence="3">Lor288</strain>
    </source>
</reference>
<name>A0ABR2M3Z1_9ASPA</name>
<organism evidence="3 4">
    <name type="scientific">Platanthera guangdongensis</name>
    <dbReference type="NCBI Taxonomy" id="2320717"/>
    <lineage>
        <taxon>Eukaryota</taxon>
        <taxon>Viridiplantae</taxon>
        <taxon>Streptophyta</taxon>
        <taxon>Embryophyta</taxon>
        <taxon>Tracheophyta</taxon>
        <taxon>Spermatophyta</taxon>
        <taxon>Magnoliopsida</taxon>
        <taxon>Liliopsida</taxon>
        <taxon>Asparagales</taxon>
        <taxon>Orchidaceae</taxon>
        <taxon>Orchidoideae</taxon>
        <taxon>Orchideae</taxon>
        <taxon>Orchidinae</taxon>
        <taxon>Platanthera</taxon>
    </lineage>
</organism>
<protein>
    <submittedName>
        <fullName evidence="3">Uncharacterized protein</fullName>
    </submittedName>
</protein>
<dbReference type="InterPro" id="IPR050641">
    <property type="entry name" value="RIFMO-like"/>
</dbReference>
<evidence type="ECO:0000256" key="2">
    <source>
        <dbReference type="ARBA" id="ARBA00022827"/>
    </source>
</evidence>
<accession>A0ABR2M3Z1</accession>
<evidence type="ECO:0000256" key="1">
    <source>
        <dbReference type="ARBA" id="ARBA00022630"/>
    </source>
</evidence>
<dbReference type="EMBL" id="JBBWWR010000012">
    <property type="protein sequence ID" value="KAK8958758.1"/>
    <property type="molecule type" value="Genomic_DNA"/>
</dbReference>
<keyword evidence="2" id="KW-0274">FAD</keyword>
<evidence type="ECO:0000313" key="3">
    <source>
        <dbReference type="EMBL" id="KAK8958758.1"/>
    </source>
</evidence>
<comment type="caution">
    <text evidence="3">The sequence shown here is derived from an EMBL/GenBank/DDBJ whole genome shotgun (WGS) entry which is preliminary data.</text>
</comment>